<sequence length="397" mass="43377">MAERTVLICGASIAGPALAFWLKRHGLRPVIVERAPELRTGGQSVDVRGAGQEVVRRMNLEQAIRARTTHEAGLAFVDSEGRVKARISSESLDGKGPTAELEILRGEFAQVLYDATREDTEYLFGDRVASLTETGDRVRVGFLHGPEREFDLVIAADGIGSKTRQLVFGDEARIRSLGLYIAYFTIPREPSDDNWARWYNAPGSRSLVLRPDNVGTTRALMTFLSPPRGYERLGQDEQKDVLRRVFADAGWQVPRALAGLAGTTDFYFEAIGQVRMPRWSRGRVALVGDAAYCASPISGMGTSLALVGAYVLAGELSRHADHAEAFAAYERVMRPYVARAQDVPSMAPRIANPKTRTGIALSHTVLRFATAPGVRQLLGRLLTPPAEAITLPDYGVS</sequence>
<dbReference type="InterPro" id="IPR051704">
    <property type="entry name" value="FAD_aromatic-hydroxylase"/>
</dbReference>
<protein>
    <submittedName>
        <fullName evidence="2">Monooxygenase</fullName>
    </submittedName>
</protein>
<dbReference type="InterPro" id="IPR002938">
    <property type="entry name" value="FAD-bd"/>
</dbReference>
<accession>A0A250J684</accession>
<evidence type="ECO:0000313" key="3">
    <source>
        <dbReference type="Proteomes" id="UP000217257"/>
    </source>
</evidence>
<dbReference type="KEGG" id="cfus:CYFUS_004131"/>
<dbReference type="Pfam" id="PF01494">
    <property type="entry name" value="FAD_binding_3"/>
    <property type="match status" value="1"/>
</dbReference>
<dbReference type="PRINTS" id="PR00420">
    <property type="entry name" value="RNGMNOXGNASE"/>
</dbReference>
<evidence type="ECO:0000313" key="2">
    <source>
        <dbReference type="EMBL" id="ATB38696.1"/>
    </source>
</evidence>
<feature type="domain" description="FAD-binding" evidence="1">
    <location>
        <begin position="5"/>
        <end position="335"/>
    </location>
</feature>
<dbReference type="GO" id="GO:0004497">
    <property type="term" value="F:monooxygenase activity"/>
    <property type="evidence" value="ECO:0007669"/>
    <property type="project" value="UniProtKB-KW"/>
</dbReference>
<dbReference type="GO" id="GO:0071949">
    <property type="term" value="F:FAD binding"/>
    <property type="evidence" value="ECO:0007669"/>
    <property type="project" value="InterPro"/>
</dbReference>
<dbReference type="PANTHER" id="PTHR46865:SF2">
    <property type="entry name" value="MONOOXYGENASE"/>
    <property type="match status" value="1"/>
</dbReference>
<proteinExistence type="predicted"/>
<dbReference type="SUPFAM" id="SSF51905">
    <property type="entry name" value="FAD/NAD(P)-binding domain"/>
    <property type="match status" value="1"/>
</dbReference>
<organism evidence="2 3">
    <name type="scientific">Cystobacter fuscus</name>
    <dbReference type="NCBI Taxonomy" id="43"/>
    <lineage>
        <taxon>Bacteria</taxon>
        <taxon>Pseudomonadati</taxon>
        <taxon>Myxococcota</taxon>
        <taxon>Myxococcia</taxon>
        <taxon>Myxococcales</taxon>
        <taxon>Cystobacterineae</taxon>
        <taxon>Archangiaceae</taxon>
        <taxon>Cystobacter</taxon>
    </lineage>
</organism>
<dbReference type="Gene3D" id="3.50.50.60">
    <property type="entry name" value="FAD/NAD(P)-binding domain"/>
    <property type="match status" value="1"/>
</dbReference>
<dbReference type="RefSeq" id="WP_095986837.1">
    <property type="nucleotide sequence ID" value="NZ_CP022098.1"/>
</dbReference>
<gene>
    <name evidence="2" type="ORF">CYFUS_004131</name>
</gene>
<reference evidence="2 3" key="1">
    <citation type="submission" date="2017-06" db="EMBL/GenBank/DDBJ databases">
        <title>Sequencing and comparative analysis of myxobacterial genomes.</title>
        <authorList>
            <person name="Rupp O."/>
            <person name="Goesmann A."/>
            <person name="Sogaard-Andersen L."/>
        </authorList>
    </citation>
    <scope>NUCLEOTIDE SEQUENCE [LARGE SCALE GENOMIC DNA]</scope>
    <source>
        <strain evidence="2 3">DSM 52655</strain>
    </source>
</reference>
<dbReference type="Gene3D" id="3.30.9.10">
    <property type="entry name" value="D-Amino Acid Oxidase, subunit A, domain 2"/>
    <property type="match status" value="1"/>
</dbReference>
<name>A0A250J684_9BACT</name>
<dbReference type="AlphaFoldDB" id="A0A250J684"/>
<keyword evidence="2" id="KW-0560">Oxidoreductase</keyword>
<dbReference type="InterPro" id="IPR036188">
    <property type="entry name" value="FAD/NAD-bd_sf"/>
</dbReference>
<evidence type="ECO:0000259" key="1">
    <source>
        <dbReference type="Pfam" id="PF01494"/>
    </source>
</evidence>
<dbReference type="Proteomes" id="UP000217257">
    <property type="component" value="Chromosome"/>
</dbReference>
<dbReference type="EMBL" id="CP022098">
    <property type="protein sequence ID" value="ATB38696.1"/>
    <property type="molecule type" value="Genomic_DNA"/>
</dbReference>
<dbReference type="PANTHER" id="PTHR46865">
    <property type="entry name" value="OXIDOREDUCTASE-RELATED"/>
    <property type="match status" value="1"/>
</dbReference>
<keyword evidence="2" id="KW-0503">Monooxygenase</keyword>